<keyword evidence="9" id="KW-1185">Reference proteome</keyword>
<name>A0A3B4THP0_SERDU</name>
<dbReference type="GO" id="GO:0055088">
    <property type="term" value="P:lipid homeostasis"/>
    <property type="evidence" value="ECO:0007669"/>
    <property type="project" value="TreeGrafter"/>
</dbReference>
<feature type="transmembrane region" description="Helical" evidence="6">
    <location>
        <begin position="193"/>
        <end position="217"/>
    </location>
</feature>
<dbReference type="Pfam" id="PF03798">
    <property type="entry name" value="TRAM_LAG1_CLN8"/>
    <property type="match status" value="1"/>
</dbReference>
<dbReference type="Proteomes" id="UP000261420">
    <property type="component" value="Unplaced"/>
</dbReference>
<dbReference type="AlphaFoldDB" id="A0A3B4THP0"/>
<dbReference type="InterPro" id="IPR050846">
    <property type="entry name" value="TLCD"/>
</dbReference>
<proteinExistence type="predicted"/>
<dbReference type="Ensembl" id="ENSSDUT00000005574.1">
    <property type="protein sequence ID" value="ENSSDUP00000005470.1"/>
    <property type="gene ID" value="ENSSDUG00000004036.1"/>
</dbReference>
<feature type="transmembrane region" description="Helical" evidence="6">
    <location>
        <begin position="132"/>
        <end position="153"/>
    </location>
</feature>
<feature type="domain" description="TLC" evidence="7">
    <location>
        <begin position="34"/>
        <end position="263"/>
    </location>
</feature>
<evidence type="ECO:0000256" key="3">
    <source>
        <dbReference type="ARBA" id="ARBA00022989"/>
    </source>
</evidence>
<dbReference type="GO" id="GO:0046513">
    <property type="term" value="P:ceramide biosynthetic process"/>
    <property type="evidence" value="ECO:0007669"/>
    <property type="project" value="TreeGrafter"/>
</dbReference>
<dbReference type="GO" id="GO:0016020">
    <property type="term" value="C:membrane"/>
    <property type="evidence" value="ECO:0007669"/>
    <property type="project" value="UniProtKB-SubCell"/>
</dbReference>
<dbReference type="PROSITE" id="PS50922">
    <property type="entry name" value="TLC"/>
    <property type="match status" value="1"/>
</dbReference>
<sequence length="295" mass="33523">MWALTLISAGSVFFPGLFLLSKLTLRHMMGWGEGDAAVVSTRLVSSVQAVMASSAGCVIVSSCRDVMEDRHWLTDAYILFATPYFAYDIYAMFLCHWHKLQVKGHEEEQQQEELGAVRSRGAAVVGYLRREVLMVLHHVFMVAFCFPASLLWRQGKGDYFQGLLFLAELSTPSVCLGKVLIQYKKQHTLLHKLNGVVMLLTFFTCRVVLFPYLYYAYSRYASIPLYSVLLVAPWQCNLGAALLWPLQLYWFTLICRGALRLFTRRLNAPPKTFKPDHGGCLTQSNGCTHHQTDRH</sequence>
<organism evidence="8 9">
    <name type="scientific">Seriola dumerili</name>
    <name type="common">Greater amberjack</name>
    <name type="synonym">Caranx dumerili</name>
    <dbReference type="NCBI Taxonomy" id="41447"/>
    <lineage>
        <taxon>Eukaryota</taxon>
        <taxon>Metazoa</taxon>
        <taxon>Chordata</taxon>
        <taxon>Craniata</taxon>
        <taxon>Vertebrata</taxon>
        <taxon>Euteleostomi</taxon>
        <taxon>Actinopterygii</taxon>
        <taxon>Neopterygii</taxon>
        <taxon>Teleostei</taxon>
        <taxon>Neoteleostei</taxon>
        <taxon>Acanthomorphata</taxon>
        <taxon>Carangaria</taxon>
        <taxon>Carangiformes</taxon>
        <taxon>Carangidae</taxon>
        <taxon>Seriola</taxon>
    </lineage>
</organism>
<reference evidence="8" key="1">
    <citation type="submission" date="2025-08" db="UniProtKB">
        <authorList>
            <consortium name="Ensembl"/>
        </authorList>
    </citation>
    <scope>IDENTIFICATION</scope>
</reference>
<dbReference type="OMA" id="IIASSCR"/>
<comment type="subcellular location">
    <subcellularLocation>
        <location evidence="1">Membrane</location>
        <topology evidence="1">Multi-pass membrane protein</topology>
    </subcellularLocation>
</comment>
<evidence type="ECO:0000256" key="5">
    <source>
        <dbReference type="PROSITE-ProRule" id="PRU00205"/>
    </source>
</evidence>
<evidence type="ECO:0000256" key="1">
    <source>
        <dbReference type="ARBA" id="ARBA00004141"/>
    </source>
</evidence>
<keyword evidence="4 5" id="KW-0472">Membrane</keyword>
<evidence type="ECO:0000256" key="2">
    <source>
        <dbReference type="ARBA" id="ARBA00022692"/>
    </source>
</evidence>
<evidence type="ECO:0000313" key="8">
    <source>
        <dbReference type="Ensembl" id="ENSSDUP00000005470.1"/>
    </source>
</evidence>
<dbReference type="PANTHER" id="PTHR13439">
    <property type="entry name" value="CT120 PROTEIN"/>
    <property type="match status" value="1"/>
</dbReference>
<evidence type="ECO:0000256" key="6">
    <source>
        <dbReference type="SAM" id="Phobius"/>
    </source>
</evidence>
<dbReference type="GeneTree" id="ENSGT01010000222313"/>
<dbReference type="STRING" id="41447.ENSSDUP00000005470"/>
<protein>
    <submittedName>
        <fullName evidence="8">TLC domain containing 3B</fullName>
    </submittedName>
</protein>
<evidence type="ECO:0000256" key="4">
    <source>
        <dbReference type="ARBA" id="ARBA00023136"/>
    </source>
</evidence>
<reference evidence="8" key="2">
    <citation type="submission" date="2025-09" db="UniProtKB">
        <authorList>
            <consortium name="Ensembl"/>
        </authorList>
    </citation>
    <scope>IDENTIFICATION</scope>
</reference>
<evidence type="ECO:0000259" key="7">
    <source>
        <dbReference type="PROSITE" id="PS50922"/>
    </source>
</evidence>
<dbReference type="GO" id="GO:0005783">
    <property type="term" value="C:endoplasmic reticulum"/>
    <property type="evidence" value="ECO:0007669"/>
    <property type="project" value="TreeGrafter"/>
</dbReference>
<dbReference type="InterPro" id="IPR006634">
    <property type="entry name" value="TLC-dom"/>
</dbReference>
<feature type="transmembrane region" description="Helical" evidence="6">
    <location>
        <begin position="159"/>
        <end position="181"/>
    </location>
</feature>
<dbReference type="SMART" id="SM00724">
    <property type="entry name" value="TLC"/>
    <property type="match status" value="1"/>
</dbReference>
<keyword evidence="3 6" id="KW-1133">Transmembrane helix</keyword>
<feature type="transmembrane region" description="Helical" evidence="6">
    <location>
        <begin position="237"/>
        <end position="259"/>
    </location>
</feature>
<dbReference type="GO" id="GO:0050291">
    <property type="term" value="F:sphingosine N-acyltransferase activity"/>
    <property type="evidence" value="ECO:0007669"/>
    <property type="project" value="TreeGrafter"/>
</dbReference>
<dbReference type="PANTHER" id="PTHR13439:SF15">
    <property type="entry name" value="CERAMIDE SYNTHASE"/>
    <property type="match status" value="1"/>
</dbReference>
<keyword evidence="2 5" id="KW-0812">Transmembrane</keyword>
<accession>A0A3B4THP0</accession>
<evidence type="ECO:0000313" key="9">
    <source>
        <dbReference type="Proteomes" id="UP000261420"/>
    </source>
</evidence>